<gene>
    <name evidence="8" type="ORF">IQ19_05220</name>
</gene>
<name>A0A562J5Y7_9BACI</name>
<comment type="caution">
    <text evidence="8">The sequence shown here is derived from an EMBL/GenBank/DDBJ whole genome shotgun (WGS) entry which is preliminary data.</text>
</comment>
<evidence type="ECO:0000256" key="5">
    <source>
        <dbReference type="ARBA" id="ARBA00023136"/>
    </source>
</evidence>
<dbReference type="Gene3D" id="1.20.81.30">
    <property type="entry name" value="Type II secretion system (T2SS), domain F"/>
    <property type="match status" value="1"/>
</dbReference>
<comment type="subcellular location">
    <subcellularLocation>
        <location evidence="1">Cell membrane</location>
        <topology evidence="1">Multi-pass membrane protein</topology>
    </subcellularLocation>
</comment>
<keyword evidence="2" id="KW-1003">Cell membrane</keyword>
<dbReference type="PANTHER" id="PTHR35007">
    <property type="entry name" value="INTEGRAL MEMBRANE PROTEIN-RELATED"/>
    <property type="match status" value="1"/>
</dbReference>
<evidence type="ECO:0000313" key="9">
    <source>
        <dbReference type="Proteomes" id="UP000318667"/>
    </source>
</evidence>
<keyword evidence="3 6" id="KW-0812">Transmembrane</keyword>
<evidence type="ECO:0000256" key="2">
    <source>
        <dbReference type="ARBA" id="ARBA00022475"/>
    </source>
</evidence>
<keyword evidence="9" id="KW-1185">Reference proteome</keyword>
<reference evidence="8 9" key="1">
    <citation type="journal article" date="2015" name="Stand. Genomic Sci.">
        <title>Genomic Encyclopedia of Bacterial and Archaeal Type Strains, Phase III: the genomes of soil and plant-associated and newly described type strains.</title>
        <authorList>
            <person name="Whitman W.B."/>
            <person name="Woyke T."/>
            <person name="Klenk H.P."/>
            <person name="Zhou Y."/>
            <person name="Lilburn T.G."/>
            <person name="Beck B.J."/>
            <person name="De Vos P."/>
            <person name="Vandamme P."/>
            <person name="Eisen J.A."/>
            <person name="Garrity G."/>
            <person name="Hugenholtz P."/>
            <person name="Kyrpides N.C."/>
        </authorList>
    </citation>
    <scope>NUCLEOTIDE SEQUENCE [LARGE SCALE GENOMIC DNA]</scope>
    <source>
        <strain evidence="8 9">CGMCC 1.10115</strain>
    </source>
</reference>
<keyword evidence="5 6" id="KW-0472">Membrane</keyword>
<keyword evidence="4 6" id="KW-1133">Transmembrane helix</keyword>
<feature type="transmembrane region" description="Helical" evidence="6">
    <location>
        <begin position="281"/>
        <end position="300"/>
    </location>
</feature>
<dbReference type="AlphaFoldDB" id="A0A562J5Y7"/>
<feature type="transmembrane region" description="Helical" evidence="6">
    <location>
        <begin position="106"/>
        <end position="125"/>
    </location>
</feature>
<dbReference type="EMBL" id="VLKI01000028">
    <property type="protein sequence ID" value="TWH78586.1"/>
    <property type="molecule type" value="Genomic_DNA"/>
</dbReference>
<proteinExistence type="predicted"/>
<evidence type="ECO:0000313" key="8">
    <source>
        <dbReference type="EMBL" id="TWH78586.1"/>
    </source>
</evidence>
<dbReference type="InterPro" id="IPR018076">
    <property type="entry name" value="T2SS_GspF_dom"/>
</dbReference>
<dbReference type="Pfam" id="PF00482">
    <property type="entry name" value="T2SSF"/>
    <property type="match status" value="1"/>
</dbReference>
<dbReference type="GO" id="GO:0005886">
    <property type="term" value="C:plasma membrane"/>
    <property type="evidence" value="ECO:0007669"/>
    <property type="project" value="UniProtKB-SubCell"/>
</dbReference>
<accession>A0A562J5Y7</accession>
<feature type="transmembrane region" description="Helical" evidence="6">
    <location>
        <begin position="6"/>
        <end position="24"/>
    </location>
</feature>
<dbReference type="InterPro" id="IPR042094">
    <property type="entry name" value="T2SS_GspF_sf"/>
</dbReference>
<dbReference type="RefSeq" id="WP_144546285.1">
    <property type="nucleotide sequence ID" value="NZ_CBCSDC010000052.1"/>
</dbReference>
<dbReference type="OrthoDB" id="9803381at2"/>
<dbReference type="PANTHER" id="PTHR35007:SF1">
    <property type="entry name" value="PILUS ASSEMBLY PROTEIN"/>
    <property type="match status" value="1"/>
</dbReference>
<organism evidence="8 9">
    <name type="scientific">Cytobacillus oceanisediminis</name>
    <dbReference type="NCBI Taxonomy" id="665099"/>
    <lineage>
        <taxon>Bacteria</taxon>
        <taxon>Bacillati</taxon>
        <taxon>Bacillota</taxon>
        <taxon>Bacilli</taxon>
        <taxon>Bacillales</taxon>
        <taxon>Bacillaceae</taxon>
        <taxon>Cytobacillus</taxon>
    </lineage>
</organism>
<dbReference type="GeneID" id="65406297"/>
<sequence>MTISILYSLAVLFGLWGVYNLLGYRNSKKEWRNKVGKWYGHNNNRKSFILVLGDKFDRTSRGQKTIDQLRRANIHLMASEFYGILFFGAITFAFFLNNFFSIKFPINIVVSIVLMEVARRALFLIRRNKYEERMNDQLPEICRILANSTRSGMTLTQGIGIAAQELNEPARAEFSRLHSELQLGVDFNRALRNMQKRISSREYQLFVASLLIQKRAGGNIHAVLDEMGKTMEERKLLLQEIKTMTAEQRYVAYIVPVLPIFLLLVMNNINEGFIDPLFTGIGLVLLVLFLIGTFLTFFLIRKVTNIRV</sequence>
<feature type="transmembrane region" description="Helical" evidence="6">
    <location>
        <begin position="250"/>
        <end position="269"/>
    </location>
</feature>
<evidence type="ECO:0000256" key="1">
    <source>
        <dbReference type="ARBA" id="ARBA00004651"/>
    </source>
</evidence>
<protein>
    <submittedName>
        <fullName evidence="8">Tight adherence protein B</fullName>
    </submittedName>
</protein>
<dbReference type="Proteomes" id="UP000318667">
    <property type="component" value="Unassembled WGS sequence"/>
</dbReference>
<evidence type="ECO:0000256" key="4">
    <source>
        <dbReference type="ARBA" id="ARBA00022989"/>
    </source>
</evidence>
<evidence type="ECO:0000256" key="3">
    <source>
        <dbReference type="ARBA" id="ARBA00022692"/>
    </source>
</evidence>
<evidence type="ECO:0000259" key="7">
    <source>
        <dbReference type="Pfam" id="PF00482"/>
    </source>
</evidence>
<feature type="domain" description="Type II secretion system protein GspF" evidence="7">
    <location>
        <begin position="142"/>
        <end position="266"/>
    </location>
</feature>
<feature type="transmembrane region" description="Helical" evidence="6">
    <location>
        <begin position="81"/>
        <end position="100"/>
    </location>
</feature>
<evidence type="ECO:0000256" key="6">
    <source>
        <dbReference type="SAM" id="Phobius"/>
    </source>
</evidence>